<dbReference type="KEGG" id="cthr:CTHT_0002120"/>
<evidence type="ECO:0000256" key="1">
    <source>
        <dbReference type="SAM" id="MobiDB-lite"/>
    </source>
</evidence>
<dbReference type="GeneID" id="18254250"/>
<feature type="compositionally biased region" description="Basic and acidic residues" evidence="1">
    <location>
        <begin position="1"/>
        <end position="15"/>
    </location>
</feature>
<reference evidence="2 3" key="1">
    <citation type="journal article" date="2011" name="Cell">
        <title>Insight into structure and assembly of the nuclear pore complex by utilizing the genome of a eukaryotic thermophile.</title>
        <authorList>
            <person name="Amlacher S."/>
            <person name="Sarges P."/>
            <person name="Flemming D."/>
            <person name="van Noort V."/>
            <person name="Kunze R."/>
            <person name="Devos D.P."/>
            <person name="Arumugam M."/>
            <person name="Bork P."/>
            <person name="Hurt E."/>
        </authorList>
    </citation>
    <scope>NUCLEOTIDE SEQUENCE [LARGE SCALE GENOMIC DNA]</scope>
    <source>
        <strain evidence="3">DSM 1495 / CBS 144.50 / IMI 039719</strain>
    </source>
</reference>
<feature type="region of interest" description="Disordered" evidence="1">
    <location>
        <begin position="1"/>
        <end position="34"/>
    </location>
</feature>
<dbReference type="RefSeq" id="XP_006690760.1">
    <property type="nucleotide sequence ID" value="XM_006690697.1"/>
</dbReference>
<keyword evidence="3" id="KW-1185">Reference proteome</keyword>
<gene>
    <name evidence="2" type="ORF">CTHT_0002120</name>
</gene>
<feature type="compositionally biased region" description="Polar residues" evidence="1">
    <location>
        <begin position="19"/>
        <end position="29"/>
    </location>
</feature>
<dbReference type="Proteomes" id="UP000008066">
    <property type="component" value="Unassembled WGS sequence"/>
</dbReference>
<name>G0RZ90_CHATD</name>
<dbReference type="HOGENOM" id="CLU_1454221_0_0_1"/>
<sequence length="186" mass="20019">MPDEKQEQREQDKGKASAVASTSNASKNQTADHRRIPVLKPLELFMAFTIGKKLSVSDPANNAPQKQPSSESLLSLAAFLSTTEPPALKPMVPLVTASAVRTSFLPPLDLGGTEIEISPAPAIPKFWLEASNSRVVGSTRNQDTNDNTEDPDDVIPPPLPLRPKAKANRTSLFVGLKRGSMAIILK</sequence>
<evidence type="ECO:0000313" key="2">
    <source>
        <dbReference type="EMBL" id="EGS23518.1"/>
    </source>
</evidence>
<feature type="region of interest" description="Disordered" evidence="1">
    <location>
        <begin position="137"/>
        <end position="162"/>
    </location>
</feature>
<dbReference type="AlphaFoldDB" id="G0RZ90"/>
<evidence type="ECO:0000313" key="3">
    <source>
        <dbReference type="Proteomes" id="UP000008066"/>
    </source>
</evidence>
<organism evidence="3">
    <name type="scientific">Chaetomium thermophilum (strain DSM 1495 / CBS 144.50 / IMI 039719)</name>
    <name type="common">Thermochaetoides thermophila</name>
    <dbReference type="NCBI Taxonomy" id="759272"/>
    <lineage>
        <taxon>Eukaryota</taxon>
        <taxon>Fungi</taxon>
        <taxon>Dikarya</taxon>
        <taxon>Ascomycota</taxon>
        <taxon>Pezizomycotina</taxon>
        <taxon>Sordariomycetes</taxon>
        <taxon>Sordariomycetidae</taxon>
        <taxon>Sordariales</taxon>
        <taxon>Chaetomiaceae</taxon>
        <taxon>Thermochaetoides</taxon>
    </lineage>
</organism>
<dbReference type="EMBL" id="GL988032">
    <property type="protein sequence ID" value="EGS23518.1"/>
    <property type="molecule type" value="Genomic_DNA"/>
</dbReference>
<protein>
    <submittedName>
        <fullName evidence="2">Uncharacterized protein</fullName>
    </submittedName>
</protein>
<proteinExistence type="predicted"/>
<accession>G0RZ90</accession>